<dbReference type="SUPFAM" id="SSF116734">
    <property type="entry name" value="DNA methylase specificity domain"/>
    <property type="match status" value="2"/>
</dbReference>
<dbReference type="OrthoDB" id="667970at2"/>
<keyword evidence="3" id="KW-0238">DNA-binding</keyword>
<dbReference type="InterPro" id="IPR044946">
    <property type="entry name" value="Restrct_endonuc_typeI_TRD_sf"/>
</dbReference>
<evidence type="ECO:0000313" key="6">
    <source>
        <dbReference type="EMBL" id="AEL27026.1"/>
    </source>
</evidence>
<feature type="coiled-coil region" evidence="4">
    <location>
        <begin position="179"/>
        <end position="206"/>
    </location>
</feature>
<name>G0IV35_CYCMS</name>
<evidence type="ECO:0000313" key="7">
    <source>
        <dbReference type="Proteomes" id="UP000001635"/>
    </source>
</evidence>
<dbReference type="Pfam" id="PF01420">
    <property type="entry name" value="Methylase_S"/>
    <property type="match status" value="2"/>
</dbReference>
<dbReference type="GO" id="GO:0009307">
    <property type="term" value="P:DNA restriction-modification system"/>
    <property type="evidence" value="ECO:0007669"/>
    <property type="project" value="UniProtKB-KW"/>
</dbReference>
<evidence type="ECO:0000256" key="1">
    <source>
        <dbReference type="ARBA" id="ARBA00010923"/>
    </source>
</evidence>
<evidence type="ECO:0000256" key="4">
    <source>
        <dbReference type="SAM" id="Coils"/>
    </source>
</evidence>
<dbReference type="Gene3D" id="3.90.220.20">
    <property type="entry name" value="DNA methylase specificity domains"/>
    <property type="match status" value="2"/>
</dbReference>
<dbReference type="REBASE" id="39225">
    <property type="entry name" value="S.CmaORF3301P"/>
</dbReference>
<dbReference type="KEGG" id="cmr:Cycma_3302"/>
<dbReference type="Gene3D" id="1.10.287.1120">
    <property type="entry name" value="Bipartite methylase S protein"/>
    <property type="match status" value="1"/>
</dbReference>
<organism evidence="6 7">
    <name type="scientific">Cyclobacterium marinum (strain ATCC 25205 / DSM 745 / LMG 13164 / NCIMB 1802)</name>
    <name type="common">Flectobacillus marinus</name>
    <dbReference type="NCBI Taxonomy" id="880070"/>
    <lineage>
        <taxon>Bacteria</taxon>
        <taxon>Pseudomonadati</taxon>
        <taxon>Bacteroidota</taxon>
        <taxon>Cytophagia</taxon>
        <taxon>Cytophagales</taxon>
        <taxon>Cyclobacteriaceae</taxon>
        <taxon>Cyclobacterium</taxon>
    </lineage>
</organism>
<dbReference type="GO" id="GO:0003677">
    <property type="term" value="F:DNA binding"/>
    <property type="evidence" value="ECO:0007669"/>
    <property type="project" value="UniProtKB-KW"/>
</dbReference>
<dbReference type="AlphaFoldDB" id="G0IV35"/>
<proteinExistence type="inferred from homology"/>
<dbReference type="EMBL" id="CP002955">
    <property type="protein sequence ID" value="AEL27026.1"/>
    <property type="molecule type" value="Genomic_DNA"/>
</dbReference>
<feature type="domain" description="Type I restriction modification DNA specificity" evidence="5">
    <location>
        <begin position="18"/>
        <end position="198"/>
    </location>
</feature>
<dbReference type="STRING" id="880070.Cycma_3302"/>
<reference evidence="7" key="1">
    <citation type="submission" date="2011-07" db="EMBL/GenBank/DDBJ databases">
        <title>The complete genome of Cyclobacterium marinum DSM 745.</title>
        <authorList>
            <person name="Lucas S."/>
            <person name="Han J."/>
            <person name="Lapidus A."/>
            <person name="Bruce D."/>
            <person name="Goodwin L."/>
            <person name="Pitluck S."/>
            <person name="Peters L."/>
            <person name="Kyrpides N."/>
            <person name="Mavromatis K."/>
            <person name="Ivanova N."/>
            <person name="Ovchinnikova G."/>
            <person name="Chertkov O."/>
            <person name="Detter J.C."/>
            <person name="Tapia R."/>
            <person name="Han C."/>
            <person name="Land M."/>
            <person name="Hauser L."/>
            <person name="Markowitz V."/>
            <person name="Cheng J.-F."/>
            <person name="Hugenholtz P."/>
            <person name="Woyke T."/>
            <person name="Wu D."/>
            <person name="Tindall B."/>
            <person name="Schuetze A."/>
            <person name="Brambilla E."/>
            <person name="Klenk H.-P."/>
            <person name="Eisen J.A."/>
        </authorList>
    </citation>
    <scope>NUCLEOTIDE SEQUENCE [LARGE SCALE GENOMIC DNA]</scope>
    <source>
        <strain evidence="7">ATCC 25205 / DSM 745 / LMG 13164 / NCIMB 1802</strain>
    </source>
</reference>
<dbReference type="Proteomes" id="UP000001635">
    <property type="component" value="Chromosome"/>
</dbReference>
<gene>
    <name evidence="6" type="ordered locus">Cycma_3302</name>
</gene>
<dbReference type="HOGENOM" id="CLU_021095_0_3_10"/>
<protein>
    <submittedName>
        <fullName evidence="6">Restriction modification system DNA specificity domain-containing protein</fullName>
    </submittedName>
</protein>
<dbReference type="eggNOG" id="COG0732">
    <property type="taxonomic scope" value="Bacteria"/>
</dbReference>
<dbReference type="InterPro" id="IPR052021">
    <property type="entry name" value="Type-I_RS_S_subunit"/>
</dbReference>
<feature type="domain" description="Type I restriction modification DNA specificity" evidence="5">
    <location>
        <begin position="230"/>
        <end position="400"/>
    </location>
</feature>
<sequence length="417" mass="47352">MVKVNKVPELRFAEFEGGWVRKKLGEILNITSSSRVHKDEWTEKGVPFFRSSDIVADFKGDQNTKAYISFELYNSLSDKIGQVKKDDILITGGGSIGVPFLVKNNDPLYFKDADLLWVKNDKKVNGYFLYSFFLTQSFRKYLKNISHVGTIAHYTVVQAKNTPFHLPSLPEQQKIASFLTAVDNRIQLLQKKKAKLEEYKKGVMQKLFPTKAGQTPEIRFKDENGNDFPDWEEKKLGEVCKKAQSGGTPKSTNRDYYNGDIPFLAISDMTTQGKYLNYTSKSISQSGLANSSSWVVPPNSLIYSMYASVGFVSINKIPIATSQAVMNIILKEGYELEFLYYYLLYFQSKIHKYIETGTQGNINAQIVKNILVPIPSLLEQRKINSFLSSLDKSIESIGKEIEDSKTFKKGLLQKMFV</sequence>
<dbReference type="CDD" id="cd17275">
    <property type="entry name" value="RMtype1_S_MjaORF132P-TRD1-CR1_like"/>
    <property type="match status" value="1"/>
</dbReference>
<comment type="similarity">
    <text evidence="1">Belongs to the type-I restriction system S methylase family.</text>
</comment>
<dbReference type="PANTHER" id="PTHR30408">
    <property type="entry name" value="TYPE-1 RESTRICTION ENZYME ECOKI SPECIFICITY PROTEIN"/>
    <property type="match status" value="1"/>
</dbReference>
<keyword evidence="7" id="KW-1185">Reference proteome</keyword>
<dbReference type="RefSeq" id="WP_014021316.1">
    <property type="nucleotide sequence ID" value="NC_015914.1"/>
</dbReference>
<keyword evidence="4" id="KW-0175">Coiled coil</keyword>
<keyword evidence="2" id="KW-0680">Restriction system</keyword>
<accession>G0IV35</accession>
<evidence type="ECO:0000256" key="3">
    <source>
        <dbReference type="ARBA" id="ARBA00023125"/>
    </source>
</evidence>
<evidence type="ECO:0000259" key="5">
    <source>
        <dbReference type="Pfam" id="PF01420"/>
    </source>
</evidence>
<dbReference type="PANTHER" id="PTHR30408:SF12">
    <property type="entry name" value="TYPE I RESTRICTION ENZYME MJAVIII SPECIFICITY SUBUNIT"/>
    <property type="match status" value="1"/>
</dbReference>
<evidence type="ECO:0000256" key="2">
    <source>
        <dbReference type="ARBA" id="ARBA00022747"/>
    </source>
</evidence>
<dbReference type="InterPro" id="IPR000055">
    <property type="entry name" value="Restrct_endonuc_typeI_TRD"/>
</dbReference>